<sequence length="34" mass="3897">MNEIAVCQISYFLARSDVLDDLIAHLINVIQTYD</sequence>
<dbReference type="EMBL" id="AYSL01001083">
    <property type="protein sequence ID" value="KTF06554.1"/>
    <property type="molecule type" value="Genomic_DNA"/>
</dbReference>
<gene>
    <name evidence="1" type="ORF">MGSAQ_001947</name>
</gene>
<dbReference type="AlphaFoldDB" id="A0A1B6NSW1"/>
<accession>A0A1B6NSW1</accession>
<name>A0A1B6NSW1_9ZZZZ</name>
<evidence type="ECO:0000313" key="1">
    <source>
        <dbReference type="EMBL" id="KTF06554.1"/>
    </source>
</evidence>
<reference evidence="1" key="1">
    <citation type="submission" date="2013-11" db="EMBL/GenBank/DDBJ databases">
        <title>Microbial diversity, functional groups and degradation webs in Northern and Southern Mediterranean and Red Sea marine crude oil polluted sites.</title>
        <authorList>
            <person name="Daffonchio D."/>
            <person name="Mapelli F."/>
            <person name="Ferrer M."/>
            <person name="Richter M."/>
            <person name="Cherif A."/>
            <person name="Malkawi H.I."/>
            <person name="Yakimov M.M."/>
            <person name="Abdel-Fattah Y.R."/>
            <person name="Blaghen M."/>
            <person name="Golyshin P.N."/>
            <person name="Kalogerakis N."/>
            <person name="Boon N."/>
            <person name="Magagnini M."/>
            <person name="Fava F."/>
        </authorList>
    </citation>
    <scope>NUCLEOTIDE SEQUENCE</scope>
</reference>
<comment type="caution">
    <text evidence="1">The sequence shown here is derived from an EMBL/GenBank/DDBJ whole genome shotgun (WGS) entry which is preliminary data.</text>
</comment>
<protein>
    <submittedName>
        <fullName evidence="1">Uncharacterized protein</fullName>
    </submittedName>
</protein>
<proteinExistence type="predicted"/>
<organism evidence="1">
    <name type="scientific">marine sediment metagenome</name>
    <dbReference type="NCBI Taxonomy" id="412755"/>
    <lineage>
        <taxon>unclassified sequences</taxon>
        <taxon>metagenomes</taxon>
        <taxon>ecological metagenomes</taxon>
    </lineage>
</organism>